<organism evidence="2 3">
    <name type="scientific">Caerostris extrusa</name>
    <name type="common">Bark spider</name>
    <name type="synonym">Caerostris bankana</name>
    <dbReference type="NCBI Taxonomy" id="172846"/>
    <lineage>
        <taxon>Eukaryota</taxon>
        <taxon>Metazoa</taxon>
        <taxon>Ecdysozoa</taxon>
        <taxon>Arthropoda</taxon>
        <taxon>Chelicerata</taxon>
        <taxon>Arachnida</taxon>
        <taxon>Araneae</taxon>
        <taxon>Araneomorphae</taxon>
        <taxon>Entelegynae</taxon>
        <taxon>Araneoidea</taxon>
        <taxon>Araneidae</taxon>
        <taxon>Caerostris</taxon>
    </lineage>
</organism>
<name>A0AAV4TZN9_CAEEX</name>
<sequence length="98" mass="11094">MTCKPSTFTGGLGGHFGRKGSQKIRRPQERDSQHFSRAIYFMHVGKIELCPLILSLVICRTGGGSRGLFSVLSDRFSKKWCRKNLCSRFDIDLNRRSG</sequence>
<evidence type="ECO:0000313" key="2">
    <source>
        <dbReference type="EMBL" id="GIY50945.1"/>
    </source>
</evidence>
<evidence type="ECO:0000313" key="3">
    <source>
        <dbReference type="Proteomes" id="UP001054945"/>
    </source>
</evidence>
<dbReference type="EMBL" id="BPLR01012050">
    <property type="protein sequence ID" value="GIY50945.1"/>
    <property type="molecule type" value="Genomic_DNA"/>
</dbReference>
<reference evidence="2 3" key="1">
    <citation type="submission" date="2021-06" db="EMBL/GenBank/DDBJ databases">
        <title>Caerostris extrusa draft genome.</title>
        <authorList>
            <person name="Kono N."/>
            <person name="Arakawa K."/>
        </authorList>
    </citation>
    <scope>NUCLEOTIDE SEQUENCE [LARGE SCALE GENOMIC DNA]</scope>
</reference>
<accession>A0AAV4TZN9</accession>
<feature type="compositionally biased region" description="Basic residues" evidence="1">
    <location>
        <begin position="16"/>
        <end position="25"/>
    </location>
</feature>
<feature type="region of interest" description="Disordered" evidence="1">
    <location>
        <begin position="1"/>
        <end position="31"/>
    </location>
</feature>
<dbReference type="Proteomes" id="UP001054945">
    <property type="component" value="Unassembled WGS sequence"/>
</dbReference>
<protein>
    <submittedName>
        <fullName evidence="2">Uncharacterized protein</fullName>
    </submittedName>
</protein>
<gene>
    <name evidence="2" type="ORF">CEXT_625391</name>
</gene>
<evidence type="ECO:0000256" key="1">
    <source>
        <dbReference type="SAM" id="MobiDB-lite"/>
    </source>
</evidence>
<comment type="caution">
    <text evidence="2">The sequence shown here is derived from an EMBL/GenBank/DDBJ whole genome shotgun (WGS) entry which is preliminary data.</text>
</comment>
<dbReference type="AlphaFoldDB" id="A0AAV4TZN9"/>
<keyword evidence="3" id="KW-1185">Reference proteome</keyword>
<proteinExistence type="predicted"/>